<protein>
    <submittedName>
        <fullName evidence="1">Uncharacterized protein</fullName>
    </submittedName>
</protein>
<dbReference type="Proteomes" id="UP000509429">
    <property type="component" value="Chromosome"/>
</dbReference>
<dbReference type="RefSeq" id="WP_174605157.1">
    <property type="nucleotide sequence ID" value="NZ_CP054490.1"/>
</dbReference>
<evidence type="ECO:0000313" key="1">
    <source>
        <dbReference type="EMBL" id="QKQ23717.1"/>
    </source>
</evidence>
<organism evidence="1 2">
    <name type="scientific">Candidatus Ruthia endofausta</name>
    <dbReference type="NCBI Taxonomy" id="2738852"/>
    <lineage>
        <taxon>Bacteria</taxon>
        <taxon>Pseudomonadati</taxon>
        <taxon>Pseudomonadota</taxon>
        <taxon>Gammaproteobacteria</taxon>
        <taxon>Candidatus Pseudothioglobaceae</taxon>
        <taxon>Candidatus Ruthturnera</taxon>
    </lineage>
</organism>
<dbReference type="AlphaFoldDB" id="A0A6N0HN65"/>
<proteinExistence type="predicted"/>
<gene>
    <name evidence="1" type="ORF">HUE58_00545</name>
</gene>
<keyword evidence="2" id="KW-1185">Reference proteome</keyword>
<dbReference type="KEGG" id="reo:HUE58_00545"/>
<evidence type="ECO:0000313" key="2">
    <source>
        <dbReference type="Proteomes" id="UP000509429"/>
    </source>
</evidence>
<reference evidence="1 2" key="1">
    <citation type="submission" date="2020-05" db="EMBL/GenBank/DDBJ databases">
        <title>Horizontal transmission and recombination maintain forever young bacterial symbiont genomes.</title>
        <authorList>
            <person name="Russell S.L."/>
            <person name="Pepper-Tunick E."/>
            <person name="Svedberg J."/>
            <person name="Byrne A."/>
            <person name="Ruelas Castillo J."/>
            <person name="Vollmers C."/>
            <person name="Beinart R.A."/>
            <person name="Corbett-Detig R."/>
        </authorList>
    </citation>
    <scope>NUCLEOTIDE SEQUENCE [LARGE SCALE GENOMIC DNA]</scope>
    <source>
        <strain evidence="1">JDF_Ridge</strain>
    </source>
</reference>
<name>A0A6N0HN65_9GAMM</name>
<accession>A0A6N0HN65</accession>
<dbReference type="EMBL" id="CP054490">
    <property type="protein sequence ID" value="QKQ23717.1"/>
    <property type="molecule type" value="Genomic_DNA"/>
</dbReference>
<sequence>MFHERYTDGGCAVLTTQMSDARTNLAKYKGMVEAIETAQIKNECKGA</sequence>